<keyword evidence="1" id="KW-1133">Transmembrane helix</keyword>
<keyword evidence="1" id="KW-0812">Transmembrane</keyword>
<feature type="transmembrane region" description="Helical" evidence="1">
    <location>
        <begin position="15"/>
        <end position="35"/>
    </location>
</feature>
<gene>
    <name evidence="2" type="ORF">GALL_143500</name>
</gene>
<proteinExistence type="predicted"/>
<comment type="caution">
    <text evidence="2">The sequence shown here is derived from an EMBL/GenBank/DDBJ whole genome shotgun (WGS) entry which is preliminary data.</text>
</comment>
<evidence type="ECO:0000313" key="2">
    <source>
        <dbReference type="EMBL" id="OIR03491.1"/>
    </source>
</evidence>
<reference evidence="2" key="1">
    <citation type="submission" date="2016-10" db="EMBL/GenBank/DDBJ databases">
        <title>Sequence of Gallionella enrichment culture.</title>
        <authorList>
            <person name="Poehlein A."/>
            <person name="Muehling M."/>
            <person name="Daniel R."/>
        </authorList>
    </citation>
    <scope>NUCLEOTIDE SEQUENCE</scope>
</reference>
<evidence type="ECO:0008006" key="3">
    <source>
        <dbReference type="Google" id="ProtNLM"/>
    </source>
</evidence>
<sequence>MNNASDPIDLKRRKFLLSAGIGGTGAVVFASGSLLPARSPEALSSDSRADSGYRVSEHILNYYRSTRV</sequence>
<dbReference type="PIRSF" id="PIRSF036704">
    <property type="entry name" value="UCP036704"/>
    <property type="match status" value="1"/>
</dbReference>
<dbReference type="PROSITE" id="PS51318">
    <property type="entry name" value="TAT"/>
    <property type="match status" value="1"/>
</dbReference>
<keyword evidence="1" id="KW-0472">Membrane</keyword>
<evidence type="ECO:0000256" key="1">
    <source>
        <dbReference type="SAM" id="Phobius"/>
    </source>
</evidence>
<organism evidence="2">
    <name type="scientific">mine drainage metagenome</name>
    <dbReference type="NCBI Taxonomy" id="410659"/>
    <lineage>
        <taxon>unclassified sequences</taxon>
        <taxon>metagenomes</taxon>
        <taxon>ecological metagenomes</taxon>
    </lineage>
</organism>
<accession>A0A1J5S6D7</accession>
<protein>
    <recommendedName>
        <fullName evidence="3">Formate dehydrogenase</fullName>
    </recommendedName>
</protein>
<dbReference type="InterPro" id="IPR006311">
    <property type="entry name" value="TAT_signal"/>
</dbReference>
<name>A0A1J5S6D7_9ZZZZ</name>
<dbReference type="EMBL" id="MLJW01000065">
    <property type="protein sequence ID" value="OIR03491.1"/>
    <property type="molecule type" value="Genomic_DNA"/>
</dbReference>
<dbReference type="InterPro" id="IPR014177">
    <property type="entry name" value="Formate_DH_TAT-contain"/>
</dbReference>
<dbReference type="AlphaFoldDB" id="A0A1J5S6D7"/>